<feature type="transmembrane region" description="Helical" evidence="1">
    <location>
        <begin position="181"/>
        <end position="206"/>
    </location>
</feature>
<feature type="transmembrane region" description="Helical" evidence="1">
    <location>
        <begin position="331"/>
        <end position="350"/>
    </location>
</feature>
<evidence type="ECO:0000313" key="2">
    <source>
        <dbReference type="EMBL" id="WPG98300.1"/>
    </source>
</evidence>
<feature type="transmembrane region" description="Helical" evidence="1">
    <location>
        <begin position="140"/>
        <end position="161"/>
    </location>
</feature>
<evidence type="ECO:0000256" key="1">
    <source>
        <dbReference type="SAM" id="Phobius"/>
    </source>
</evidence>
<reference evidence="2 3" key="1">
    <citation type="submission" date="2023-11" db="EMBL/GenBank/DDBJ databases">
        <title>An acidophilic fungus is an integral part of prey digestion in a carnivorous sundew plant.</title>
        <authorList>
            <person name="Tsai I.J."/>
        </authorList>
    </citation>
    <scope>NUCLEOTIDE SEQUENCE [LARGE SCALE GENOMIC DNA]</scope>
    <source>
        <strain evidence="2">169a</strain>
    </source>
</reference>
<proteinExistence type="predicted"/>
<dbReference type="EMBL" id="CP138581">
    <property type="protein sequence ID" value="WPG98300.1"/>
    <property type="molecule type" value="Genomic_DNA"/>
</dbReference>
<feature type="transmembrane region" description="Helical" evidence="1">
    <location>
        <begin position="87"/>
        <end position="106"/>
    </location>
</feature>
<sequence>MDVTLMASHVPFLAIRPDDQFSPDIVKDDPGSNSDTAMDSLRKLPLAVRFPLACFLSLSLSSALYSIVASTAGVELASVSRDLQDPWTIGALVAWKTSGVAVAWYAGYDYQDLISLNFLANLPYYYLLNTFYSIHDVACITALVIDITSTAIPFALLRSVIHAHKSSEAKTPNQEVAQDKFVYGLLSLFGAAITSLVVYGSFYTWLPTYMVVHFDGLRSVEKAHNSALYVLVALFIPIGAATTHFVFAPAVGSPGNPGLTDPKLKKTAINPETATLRETIAWNLGCGPDGWTKRAEILFARTASLTACACINTFVRVYVTIEGTEIVGAVGWASVWGVATTLTGLAFAWVGNE</sequence>
<keyword evidence="1" id="KW-0472">Membrane</keyword>
<gene>
    <name evidence="2" type="ORF">R9X50_00108800</name>
</gene>
<evidence type="ECO:0000313" key="3">
    <source>
        <dbReference type="Proteomes" id="UP001303373"/>
    </source>
</evidence>
<feature type="transmembrane region" description="Helical" evidence="1">
    <location>
        <begin position="46"/>
        <end position="67"/>
    </location>
</feature>
<keyword evidence="1" id="KW-1133">Transmembrane helix</keyword>
<organism evidence="2 3">
    <name type="scientific">Acrodontium crateriforme</name>
    <dbReference type="NCBI Taxonomy" id="150365"/>
    <lineage>
        <taxon>Eukaryota</taxon>
        <taxon>Fungi</taxon>
        <taxon>Dikarya</taxon>
        <taxon>Ascomycota</taxon>
        <taxon>Pezizomycotina</taxon>
        <taxon>Dothideomycetes</taxon>
        <taxon>Dothideomycetidae</taxon>
        <taxon>Mycosphaerellales</taxon>
        <taxon>Teratosphaeriaceae</taxon>
        <taxon>Acrodontium</taxon>
    </lineage>
</organism>
<protein>
    <submittedName>
        <fullName evidence="2">Uncharacterized protein</fullName>
    </submittedName>
</protein>
<keyword evidence="1" id="KW-0812">Transmembrane</keyword>
<name>A0AAQ3M1U4_9PEZI</name>
<feature type="transmembrane region" description="Helical" evidence="1">
    <location>
        <begin position="298"/>
        <end position="319"/>
    </location>
</feature>
<dbReference type="AlphaFoldDB" id="A0AAQ3M1U4"/>
<accession>A0AAQ3M1U4</accession>
<feature type="transmembrane region" description="Helical" evidence="1">
    <location>
        <begin position="113"/>
        <end position="134"/>
    </location>
</feature>
<keyword evidence="3" id="KW-1185">Reference proteome</keyword>
<dbReference type="Proteomes" id="UP001303373">
    <property type="component" value="Chromosome 2"/>
</dbReference>
<feature type="transmembrane region" description="Helical" evidence="1">
    <location>
        <begin position="226"/>
        <end position="247"/>
    </location>
</feature>